<evidence type="ECO:0000313" key="6">
    <source>
        <dbReference type="EMBL" id="ENZ13181.1"/>
    </source>
</evidence>
<dbReference type="InterPro" id="IPR050301">
    <property type="entry name" value="NTE"/>
</dbReference>
<gene>
    <name evidence="6" type="ORF">HMPREF1090_03118</name>
</gene>
<dbReference type="GO" id="GO:0016042">
    <property type="term" value="P:lipid catabolic process"/>
    <property type="evidence" value="ECO:0007669"/>
    <property type="project" value="UniProtKB-UniRule"/>
</dbReference>
<dbReference type="AlphaFoldDB" id="A0A0E2H943"/>
<organism evidence="6 7">
    <name type="scientific">[Clostridium] clostridioforme 90A8</name>
    <dbReference type="NCBI Taxonomy" id="999408"/>
    <lineage>
        <taxon>Bacteria</taxon>
        <taxon>Bacillati</taxon>
        <taxon>Bacillota</taxon>
        <taxon>Clostridia</taxon>
        <taxon>Lachnospirales</taxon>
        <taxon>Lachnospiraceae</taxon>
        <taxon>Enterocloster</taxon>
    </lineage>
</organism>
<dbReference type="GO" id="GO:0016787">
    <property type="term" value="F:hydrolase activity"/>
    <property type="evidence" value="ECO:0007669"/>
    <property type="project" value="UniProtKB-UniRule"/>
</dbReference>
<dbReference type="Gene3D" id="3.40.1090.10">
    <property type="entry name" value="Cytosolic phospholipase A2 catalytic domain"/>
    <property type="match status" value="2"/>
</dbReference>
<feature type="domain" description="PNPLA" evidence="5">
    <location>
        <begin position="5"/>
        <end position="196"/>
    </location>
</feature>
<dbReference type="RefSeq" id="WP_002593430.1">
    <property type="nucleotide sequence ID" value="NZ_KB850977.1"/>
</dbReference>
<dbReference type="InterPro" id="IPR016035">
    <property type="entry name" value="Acyl_Trfase/lysoPLipase"/>
</dbReference>
<name>A0A0E2H943_9FIRM</name>
<dbReference type="Pfam" id="PF01734">
    <property type="entry name" value="Patatin"/>
    <property type="match status" value="1"/>
</dbReference>
<dbReference type="PROSITE" id="PS51635">
    <property type="entry name" value="PNPLA"/>
    <property type="match status" value="1"/>
</dbReference>
<feature type="active site" description="Proton acceptor" evidence="4">
    <location>
        <position position="183"/>
    </location>
</feature>
<evidence type="ECO:0000256" key="1">
    <source>
        <dbReference type="ARBA" id="ARBA00022801"/>
    </source>
</evidence>
<dbReference type="PANTHER" id="PTHR14226">
    <property type="entry name" value="NEUROPATHY TARGET ESTERASE/SWISS CHEESE D.MELANOGASTER"/>
    <property type="match status" value="1"/>
</dbReference>
<feature type="short sequence motif" description="GXSXG" evidence="4">
    <location>
        <begin position="36"/>
        <end position="40"/>
    </location>
</feature>
<dbReference type="PATRIC" id="fig|999408.3.peg.3374"/>
<feature type="short sequence motif" description="DGA/G" evidence="4">
    <location>
        <begin position="183"/>
        <end position="185"/>
    </location>
</feature>
<keyword evidence="2 4" id="KW-0442">Lipid degradation</keyword>
<keyword evidence="3 4" id="KW-0443">Lipid metabolism</keyword>
<dbReference type="HOGENOM" id="CLU_047251_0_0_9"/>
<reference evidence="6 7" key="1">
    <citation type="submission" date="2013-01" db="EMBL/GenBank/DDBJ databases">
        <title>The Genome Sequence of Clostridium clostridioforme 90A8.</title>
        <authorList>
            <consortium name="The Broad Institute Genome Sequencing Platform"/>
            <person name="Earl A."/>
            <person name="Ward D."/>
            <person name="Feldgarden M."/>
            <person name="Gevers D."/>
            <person name="Courvalin P."/>
            <person name="Lambert T."/>
            <person name="Walker B."/>
            <person name="Young S.K."/>
            <person name="Zeng Q."/>
            <person name="Gargeya S."/>
            <person name="Fitzgerald M."/>
            <person name="Haas B."/>
            <person name="Abouelleil A."/>
            <person name="Alvarado L."/>
            <person name="Arachchi H.M."/>
            <person name="Berlin A.M."/>
            <person name="Chapman S.B."/>
            <person name="Dewar J."/>
            <person name="Goldberg J."/>
            <person name="Griggs A."/>
            <person name="Gujja S."/>
            <person name="Hansen M."/>
            <person name="Howarth C."/>
            <person name="Imamovic A."/>
            <person name="Larimer J."/>
            <person name="McCowan C."/>
            <person name="Murphy C."/>
            <person name="Neiman D."/>
            <person name="Pearson M."/>
            <person name="Priest M."/>
            <person name="Roberts A."/>
            <person name="Saif S."/>
            <person name="Shea T."/>
            <person name="Sisk P."/>
            <person name="Sykes S."/>
            <person name="Wortman J."/>
            <person name="Nusbaum C."/>
            <person name="Birren B."/>
        </authorList>
    </citation>
    <scope>NUCLEOTIDE SEQUENCE [LARGE SCALE GENOMIC DNA]</scope>
    <source>
        <strain evidence="6 7">90A8</strain>
    </source>
</reference>
<proteinExistence type="predicted"/>
<evidence type="ECO:0000256" key="2">
    <source>
        <dbReference type="ARBA" id="ARBA00022963"/>
    </source>
</evidence>
<evidence type="ECO:0000313" key="7">
    <source>
        <dbReference type="Proteomes" id="UP000013085"/>
    </source>
</evidence>
<accession>A0A0E2H943</accession>
<dbReference type="Proteomes" id="UP000013085">
    <property type="component" value="Unassembled WGS sequence"/>
</dbReference>
<dbReference type="EMBL" id="AGYR01000035">
    <property type="protein sequence ID" value="ENZ13181.1"/>
    <property type="molecule type" value="Genomic_DNA"/>
</dbReference>
<feature type="active site" description="Nucleophile" evidence="4">
    <location>
        <position position="38"/>
    </location>
</feature>
<dbReference type="PANTHER" id="PTHR14226:SF29">
    <property type="entry name" value="NEUROPATHY TARGET ESTERASE SWS"/>
    <property type="match status" value="1"/>
</dbReference>
<feature type="short sequence motif" description="GXGXXG" evidence="4">
    <location>
        <begin position="9"/>
        <end position="14"/>
    </location>
</feature>
<keyword evidence="1 4" id="KW-0378">Hydrolase</keyword>
<comment type="caution">
    <text evidence="6">The sequence shown here is derived from an EMBL/GenBank/DDBJ whole genome shotgun (WGS) entry which is preliminary data.</text>
</comment>
<dbReference type="InterPro" id="IPR002641">
    <property type="entry name" value="PNPLA_dom"/>
</dbReference>
<evidence type="ECO:0000259" key="5">
    <source>
        <dbReference type="PROSITE" id="PS51635"/>
    </source>
</evidence>
<dbReference type="SUPFAM" id="SSF52151">
    <property type="entry name" value="FabD/lysophospholipase-like"/>
    <property type="match status" value="1"/>
</dbReference>
<evidence type="ECO:0000256" key="4">
    <source>
        <dbReference type="PROSITE-ProRule" id="PRU01161"/>
    </source>
</evidence>
<sequence>MGYGLALAGGGTRGAAHVGVFKALVEAGLRPDAVAGASAGGIVAGLIASGMLVSQMEQAVLHLEKHGGDYLDPDYSGLLAFMPQLLAGKGVSLSGLIKGDKLLDYFFQLTGRRHMDETVLTLVIPAVDLVSGNTICFTNSDQVREMERVTWEWNGYLCEAMMAGASVPAIFSPRKVGRYLLVDGGVTDILPVNLLQAAGIRDVLAVDIAGDYEAPSDRSVMEVASHSFSIMSGRLKECASAGEMLLLKPPLSPKAGLLTFEQMGGCMEQGYEYTRKMLPRIRKALNRM</sequence>
<dbReference type="GeneID" id="57960627"/>
<evidence type="ECO:0000256" key="3">
    <source>
        <dbReference type="ARBA" id="ARBA00023098"/>
    </source>
</evidence>
<protein>
    <submittedName>
        <fullName evidence="6">NTE family protein</fullName>
    </submittedName>
</protein>